<keyword evidence="4" id="KW-1185">Reference proteome</keyword>
<feature type="chain" id="PRO_5045256826" description="PepSY domain-containing protein" evidence="2">
    <location>
        <begin position="26"/>
        <end position="107"/>
    </location>
</feature>
<evidence type="ECO:0000256" key="2">
    <source>
        <dbReference type="SAM" id="SignalP"/>
    </source>
</evidence>
<feature type="compositionally biased region" description="Polar residues" evidence="1">
    <location>
        <begin position="80"/>
        <end position="95"/>
    </location>
</feature>
<proteinExistence type="predicted"/>
<dbReference type="EMBL" id="JBEPSD010000004">
    <property type="protein sequence ID" value="MET4571053.1"/>
    <property type="molecule type" value="Genomic_DNA"/>
</dbReference>
<sequence length="107" mass="11274">MTTHKNFILALFISLCTGVSGAALAQAAGSAVTLDQAVLKVQEDTGGKILSAEQRGVGHRQEYRIKVLTPDGHVKVMVVSSESGKNPASTQSTKNLPAKSAGRKEKR</sequence>
<feature type="region of interest" description="Disordered" evidence="1">
    <location>
        <begin position="79"/>
        <end position="107"/>
    </location>
</feature>
<protein>
    <recommendedName>
        <fullName evidence="5">PepSY domain-containing protein</fullName>
    </recommendedName>
</protein>
<keyword evidence="2" id="KW-0732">Signal</keyword>
<evidence type="ECO:0000313" key="4">
    <source>
        <dbReference type="Proteomes" id="UP001549251"/>
    </source>
</evidence>
<comment type="caution">
    <text evidence="3">The sequence shown here is derived from an EMBL/GenBank/DDBJ whole genome shotgun (WGS) entry which is preliminary data.</text>
</comment>
<evidence type="ECO:0008006" key="5">
    <source>
        <dbReference type="Google" id="ProtNLM"/>
    </source>
</evidence>
<evidence type="ECO:0000313" key="3">
    <source>
        <dbReference type="EMBL" id="MET4571053.1"/>
    </source>
</evidence>
<reference evidence="3 4" key="1">
    <citation type="submission" date="2024-06" db="EMBL/GenBank/DDBJ databases">
        <title>Sorghum-associated microbial communities from plants grown in Nebraska, USA.</title>
        <authorList>
            <person name="Schachtman D."/>
        </authorList>
    </citation>
    <scope>NUCLEOTIDE SEQUENCE [LARGE SCALE GENOMIC DNA]</scope>
    <source>
        <strain evidence="3 4">1757</strain>
    </source>
</reference>
<feature type="signal peptide" evidence="2">
    <location>
        <begin position="1"/>
        <end position="25"/>
    </location>
</feature>
<organism evidence="3 4">
    <name type="scientific">Rhodanobacter soli</name>
    <dbReference type="NCBI Taxonomy" id="590609"/>
    <lineage>
        <taxon>Bacteria</taxon>
        <taxon>Pseudomonadati</taxon>
        <taxon>Pseudomonadota</taxon>
        <taxon>Gammaproteobacteria</taxon>
        <taxon>Lysobacterales</taxon>
        <taxon>Rhodanobacteraceae</taxon>
        <taxon>Rhodanobacter</taxon>
    </lineage>
</organism>
<name>A0ABV2Q2I9_9GAMM</name>
<gene>
    <name evidence="3" type="ORF">ABIE04_003435</name>
</gene>
<accession>A0ABV2Q2I9</accession>
<evidence type="ECO:0000256" key="1">
    <source>
        <dbReference type="SAM" id="MobiDB-lite"/>
    </source>
</evidence>
<dbReference type="RefSeq" id="WP_354553005.1">
    <property type="nucleotide sequence ID" value="NZ_JBEPSD010000004.1"/>
</dbReference>
<dbReference type="Proteomes" id="UP001549251">
    <property type="component" value="Unassembled WGS sequence"/>
</dbReference>